<dbReference type="HOGENOM" id="CLU_1624064_0_0_4"/>
<accession>A4JV94</accession>
<dbReference type="InterPro" id="IPR029021">
    <property type="entry name" value="Prot-tyrosine_phosphatase-like"/>
</dbReference>
<dbReference type="SUPFAM" id="SSF52799">
    <property type="entry name" value="(Phosphotyrosine protein) phosphatases II"/>
    <property type="match status" value="1"/>
</dbReference>
<sequence length="163" mass="17975">MIDAIRIESKASILGQKADPLGVVVSITDPYWSVALQSGWAAVLPLTFHDATRPAQFRELFGGHHKRVLLEFVSRWLAEKESFTLYVHCDYGISRSSAVAVALSEQLQIPMESWDGDGSVLSPNAHVLAVMRGDALGVHAVPRARRKGWRDVLDRLLSIGQTD</sequence>
<protein>
    <recommendedName>
        <fullName evidence="3">Tyrosine specific protein phosphatases domain-containing protein</fullName>
    </recommendedName>
</protein>
<dbReference type="PROSITE" id="PS00383">
    <property type="entry name" value="TYR_PHOSPHATASE_1"/>
    <property type="match status" value="1"/>
</dbReference>
<dbReference type="Proteomes" id="UP000002287">
    <property type="component" value="Plasmid pBVIE03"/>
</dbReference>
<proteinExistence type="predicted"/>
<dbReference type="AlphaFoldDB" id="A4JV94"/>
<evidence type="ECO:0008006" key="3">
    <source>
        <dbReference type="Google" id="ProtNLM"/>
    </source>
</evidence>
<geneLocation type="plasmid" evidence="1 2">
    <name>pBVIE03</name>
</geneLocation>
<dbReference type="EMBL" id="CP000619">
    <property type="protein sequence ID" value="ABO60197.1"/>
    <property type="molecule type" value="Genomic_DNA"/>
</dbReference>
<evidence type="ECO:0000313" key="2">
    <source>
        <dbReference type="Proteomes" id="UP000002287"/>
    </source>
</evidence>
<dbReference type="KEGG" id="bvi:Bcep1808_7320"/>
<name>A4JV94_BURVG</name>
<evidence type="ECO:0000313" key="1">
    <source>
        <dbReference type="EMBL" id="ABO60197.1"/>
    </source>
</evidence>
<reference evidence="1 2" key="1">
    <citation type="submission" date="2007-03" db="EMBL/GenBank/DDBJ databases">
        <title>Complete sequence of plasmid pBVIE03 of Burkholderia vietnamiensis G4.</title>
        <authorList>
            <consortium name="US DOE Joint Genome Institute"/>
            <person name="Copeland A."/>
            <person name="Lucas S."/>
            <person name="Lapidus A."/>
            <person name="Barry K."/>
            <person name="Detter J.C."/>
            <person name="Glavina del Rio T."/>
            <person name="Hammon N."/>
            <person name="Israni S."/>
            <person name="Dalin E."/>
            <person name="Tice H."/>
            <person name="Pitluck S."/>
            <person name="Chain P."/>
            <person name="Malfatti S."/>
            <person name="Shin M."/>
            <person name="Vergez L."/>
            <person name="Schmutz J."/>
            <person name="Larimer F."/>
            <person name="Land M."/>
            <person name="Hauser L."/>
            <person name="Kyrpides N."/>
            <person name="Tiedje J."/>
            <person name="Richardson P."/>
        </authorList>
    </citation>
    <scope>NUCLEOTIDE SEQUENCE [LARGE SCALE GENOMIC DNA]</scope>
    <source>
        <strain evidence="2">G4 / LMG 22486</strain>
        <plasmid evidence="1 2">pBVIE03</plasmid>
    </source>
</reference>
<gene>
    <name evidence="1" type="ordered locus">Bcep1808_7320</name>
</gene>
<keyword evidence="1" id="KW-0614">Plasmid</keyword>
<organism evidence="1 2">
    <name type="scientific">Burkholderia vietnamiensis (strain G4 / LMG 22486)</name>
    <name type="common">Burkholderia cepacia (strain R1808)</name>
    <dbReference type="NCBI Taxonomy" id="269482"/>
    <lineage>
        <taxon>Bacteria</taxon>
        <taxon>Pseudomonadati</taxon>
        <taxon>Pseudomonadota</taxon>
        <taxon>Betaproteobacteria</taxon>
        <taxon>Burkholderiales</taxon>
        <taxon>Burkholderiaceae</taxon>
        <taxon>Burkholderia</taxon>
        <taxon>Burkholderia cepacia complex</taxon>
    </lineage>
</organism>
<dbReference type="InterPro" id="IPR016130">
    <property type="entry name" value="Tyr_Pase_AS"/>
</dbReference>